<name>A0A0D2E4Y7_9EURO</name>
<gene>
    <name evidence="2" type="ORF">PV05_12059</name>
</gene>
<dbReference type="EMBL" id="KN847323">
    <property type="protein sequence ID" value="KIW50473.1"/>
    <property type="molecule type" value="Genomic_DNA"/>
</dbReference>
<dbReference type="AlphaFoldDB" id="A0A0D2E4Y7"/>
<evidence type="ECO:0000313" key="3">
    <source>
        <dbReference type="Proteomes" id="UP000054342"/>
    </source>
</evidence>
<accession>A0A0D2E4Y7</accession>
<protein>
    <submittedName>
        <fullName evidence="2">Uncharacterized protein</fullName>
    </submittedName>
</protein>
<dbReference type="RefSeq" id="XP_013311057.1">
    <property type="nucleotide sequence ID" value="XM_013455603.1"/>
</dbReference>
<proteinExistence type="predicted"/>
<keyword evidence="3" id="KW-1185">Reference proteome</keyword>
<reference evidence="2 3" key="1">
    <citation type="submission" date="2015-01" db="EMBL/GenBank/DDBJ databases">
        <title>The Genome Sequence of Exophiala xenobiotica CBS118157.</title>
        <authorList>
            <consortium name="The Broad Institute Genomics Platform"/>
            <person name="Cuomo C."/>
            <person name="de Hoog S."/>
            <person name="Gorbushina A."/>
            <person name="Stielow B."/>
            <person name="Teixiera M."/>
            <person name="Abouelleil A."/>
            <person name="Chapman S.B."/>
            <person name="Priest M."/>
            <person name="Young S.K."/>
            <person name="Wortman J."/>
            <person name="Nusbaum C."/>
            <person name="Birren B."/>
        </authorList>
    </citation>
    <scope>NUCLEOTIDE SEQUENCE [LARGE SCALE GENOMIC DNA]</scope>
    <source>
        <strain evidence="2 3">CBS 118157</strain>
    </source>
</reference>
<sequence>MEPDLATPANDLPLSNPTEGGTTHPNHLSAVLPSSTSGGNLETNGQVSGQKQKEIPTYRQLKK</sequence>
<feature type="region of interest" description="Disordered" evidence="1">
    <location>
        <begin position="1"/>
        <end position="63"/>
    </location>
</feature>
<organism evidence="2 3">
    <name type="scientific">Exophiala xenobiotica</name>
    <dbReference type="NCBI Taxonomy" id="348802"/>
    <lineage>
        <taxon>Eukaryota</taxon>
        <taxon>Fungi</taxon>
        <taxon>Dikarya</taxon>
        <taxon>Ascomycota</taxon>
        <taxon>Pezizomycotina</taxon>
        <taxon>Eurotiomycetes</taxon>
        <taxon>Chaetothyriomycetidae</taxon>
        <taxon>Chaetothyriales</taxon>
        <taxon>Herpotrichiellaceae</taxon>
        <taxon>Exophiala</taxon>
    </lineage>
</organism>
<dbReference type="HOGENOM" id="CLU_2885792_0_0_1"/>
<dbReference type="Proteomes" id="UP000054342">
    <property type="component" value="Unassembled WGS sequence"/>
</dbReference>
<evidence type="ECO:0000256" key="1">
    <source>
        <dbReference type="SAM" id="MobiDB-lite"/>
    </source>
</evidence>
<evidence type="ECO:0000313" key="2">
    <source>
        <dbReference type="EMBL" id="KIW50473.1"/>
    </source>
</evidence>
<dbReference type="GeneID" id="25333967"/>
<feature type="compositionally biased region" description="Polar residues" evidence="1">
    <location>
        <begin position="13"/>
        <end position="50"/>
    </location>
</feature>